<evidence type="ECO:0000313" key="2">
    <source>
        <dbReference type="Proteomes" id="UP000593601"/>
    </source>
</evidence>
<evidence type="ECO:0000313" key="1">
    <source>
        <dbReference type="EMBL" id="QOV19030.1"/>
    </source>
</evidence>
<dbReference type="EMBL" id="CP063304">
    <property type="protein sequence ID" value="QOV19030.1"/>
    <property type="molecule type" value="Genomic_DNA"/>
</dbReference>
<dbReference type="Proteomes" id="UP000593601">
    <property type="component" value="Chromosome"/>
</dbReference>
<dbReference type="Gene3D" id="2.40.30.200">
    <property type="match status" value="1"/>
</dbReference>
<reference evidence="1 2" key="1">
    <citation type="submission" date="2020-10" db="EMBL/GenBank/DDBJ databases">
        <title>Blautia liquoris sp.nov., isolated from the mud in a fermentation cellar used for the production of Chinese strong-flavoured liquor.</title>
        <authorList>
            <person name="Lu L."/>
        </authorList>
    </citation>
    <scope>NUCLEOTIDE SEQUENCE [LARGE SCALE GENOMIC DNA]</scope>
    <source>
        <strain evidence="1 2">LZLJ-3</strain>
    </source>
</reference>
<name>A0A7M2RI68_9FIRM</name>
<dbReference type="AlphaFoldDB" id="A0A7M2RI68"/>
<sequence>MYSFTDTGNVTDTDIARPSEALSIDGVYIEDKIPGYRTVTVSGRESYDMQYSEYRIGNTLHMQDYYQNSRVIEVEYQLQASTPEELIQRYNVLNGLLNFKEAKISFADEPDKYYIGTKTASEAPPKGRLNIASTFSIYCPDPHKYSVATKQFTAAKNANGILELTINNEGTADVPIDYTVVHNHDNGFLGFVSDRGVLQTGKIQEVDLTPYKKSENLINTDDFSNWARDTSVHPENSAKKTNGQLKMNTYNGRKILQLIDKGGTSGVNGGMISMQIPPDSEGDIGATNFYCYFNLWFETGAVKQVSTMSINFLDENDKLIYCYMVGKNDLNSGKAHVMMRAGGSQEHKYFDQYFEPVNSQFGSNMFDWPRGNCDVLKEGDKLSGYYYGTRYSTVVPDLKDKKCCKIQLYIGGYDQLDMVTGSCFRSLIFQKTNVQKWNDNPNRYPNGSKVEIDGKEGKIYTDGVLRMDDEIKGSQYFLAPPGQSKVQIYHSDFSVPEPDVTAEIREAWL</sequence>
<organism evidence="1 2">
    <name type="scientific">Blautia liquoris</name>
    <dbReference type="NCBI Taxonomy" id="2779518"/>
    <lineage>
        <taxon>Bacteria</taxon>
        <taxon>Bacillati</taxon>
        <taxon>Bacillota</taxon>
        <taxon>Clostridia</taxon>
        <taxon>Lachnospirales</taxon>
        <taxon>Lachnospiraceae</taxon>
        <taxon>Blautia</taxon>
    </lineage>
</organism>
<dbReference type="RefSeq" id="WP_193735389.1">
    <property type="nucleotide sequence ID" value="NZ_CP063304.1"/>
</dbReference>
<dbReference type="NCBIfam" id="TIGR01633">
    <property type="entry name" value="phi3626_gp14_N"/>
    <property type="match status" value="1"/>
</dbReference>
<proteinExistence type="predicted"/>
<protein>
    <submittedName>
        <fullName evidence="1">Phage tail family protein</fullName>
    </submittedName>
</protein>
<dbReference type="InterPro" id="IPR006520">
    <property type="entry name" value="Dit_BPSPP_N"/>
</dbReference>
<gene>
    <name evidence="1" type="ORF">INP51_13865</name>
</gene>
<accession>A0A7M2RI68</accession>
<keyword evidence="2" id="KW-1185">Reference proteome</keyword>
<dbReference type="KEGG" id="bliq:INP51_13865"/>